<dbReference type="EnsemblPlants" id="OGLUM05G28090.1">
    <property type="protein sequence ID" value="OGLUM05G28090.1"/>
    <property type="gene ID" value="OGLUM05G28090"/>
</dbReference>
<evidence type="ECO:0000256" key="1">
    <source>
        <dbReference type="SAM" id="MobiDB-lite"/>
    </source>
</evidence>
<dbReference type="Proteomes" id="UP000026961">
    <property type="component" value="Chromosome 5"/>
</dbReference>
<feature type="region of interest" description="Disordered" evidence="1">
    <location>
        <begin position="30"/>
        <end position="49"/>
    </location>
</feature>
<proteinExistence type="predicted"/>
<feature type="compositionally biased region" description="Basic residues" evidence="1">
    <location>
        <begin position="40"/>
        <end position="49"/>
    </location>
</feature>
<accession>A0A0E0A322</accession>
<name>A0A0E0A322_9ORYZ</name>
<organism evidence="2">
    <name type="scientific">Oryza glumipatula</name>
    <dbReference type="NCBI Taxonomy" id="40148"/>
    <lineage>
        <taxon>Eukaryota</taxon>
        <taxon>Viridiplantae</taxon>
        <taxon>Streptophyta</taxon>
        <taxon>Embryophyta</taxon>
        <taxon>Tracheophyta</taxon>
        <taxon>Spermatophyta</taxon>
        <taxon>Magnoliopsida</taxon>
        <taxon>Liliopsida</taxon>
        <taxon>Poales</taxon>
        <taxon>Poaceae</taxon>
        <taxon>BOP clade</taxon>
        <taxon>Oryzoideae</taxon>
        <taxon>Oryzeae</taxon>
        <taxon>Oryzinae</taxon>
        <taxon>Oryza</taxon>
    </lineage>
</organism>
<evidence type="ECO:0000313" key="3">
    <source>
        <dbReference type="Proteomes" id="UP000026961"/>
    </source>
</evidence>
<feature type="compositionally biased region" description="Low complexity" evidence="1">
    <location>
        <begin position="30"/>
        <end position="39"/>
    </location>
</feature>
<sequence length="80" mass="9039">MTTPLLLQNGGQLSSEDVRRLAAALLPPAPSAAVSPMQRKPTKPRRRRQLKLKAQIIRDQNKIRRKVKAALDRYALQNNN</sequence>
<dbReference type="AlphaFoldDB" id="A0A0E0A322"/>
<reference evidence="2" key="2">
    <citation type="submission" date="2018-05" db="EMBL/GenBank/DDBJ databases">
        <title>OgluRS3 (Oryza glumaepatula Reference Sequence Version 3).</title>
        <authorList>
            <person name="Zhang J."/>
            <person name="Kudrna D."/>
            <person name="Lee S."/>
            <person name="Talag J."/>
            <person name="Welchert J."/>
            <person name="Wing R.A."/>
        </authorList>
    </citation>
    <scope>NUCLEOTIDE SEQUENCE [LARGE SCALE GENOMIC DNA]</scope>
</reference>
<dbReference type="HOGENOM" id="CLU_2593694_0_0_1"/>
<dbReference type="Gramene" id="OGLUM05G28090.1">
    <property type="protein sequence ID" value="OGLUM05G28090.1"/>
    <property type="gene ID" value="OGLUM05G28090"/>
</dbReference>
<protein>
    <submittedName>
        <fullName evidence="2">Uncharacterized protein</fullName>
    </submittedName>
</protein>
<keyword evidence="3" id="KW-1185">Reference proteome</keyword>
<evidence type="ECO:0000313" key="2">
    <source>
        <dbReference type="EnsemblPlants" id="OGLUM05G28090.1"/>
    </source>
</evidence>
<reference evidence="2" key="1">
    <citation type="submission" date="2015-04" db="UniProtKB">
        <authorList>
            <consortium name="EnsemblPlants"/>
        </authorList>
    </citation>
    <scope>IDENTIFICATION</scope>
</reference>